<name>A0A9X0WDE6_9GAMM</name>
<dbReference type="AlphaFoldDB" id="A0A9X0WDE6"/>
<protein>
    <submittedName>
        <fullName evidence="1">Uncharacterized protein</fullName>
    </submittedName>
</protein>
<keyword evidence="2" id="KW-1185">Reference proteome</keyword>
<reference evidence="1 2" key="1">
    <citation type="journal article" date="2020" name="Microorganisms">
        <title>Osmotic Adaptation and Compatible Solute Biosynthesis of Phototrophic Bacteria as Revealed from Genome Analyses.</title>
        <authorList>
            <person name="Imhoff J.F."/>
            <person name="Rahn T."/>
            <person name="Kunzel S."/>
            <person name="Keller A."/>
            <person name="Neulinger S.C."/>
        </authorList>
    </citation>
    <scope>NUCLEOTIDE SEQUENCE [LARGE SCALE GENOMIC DNA]</scope>
    <source>
        <strain evidence="1 2">DSM 25653</strain>
    </source>
</reference>
<evidence type="ECO:0000313" key="1">
    <source>
        <dbReference type="EMBL" id="MBK1621443.1"/>
    </source>
</evidence>
<dbReference type="EMBL" id="NRRY01000075">
    <property type="protein sequence ID" value="MBK1621443.1"/>
    <property type="molecule type" value="Genomic_DNA"/>
</dbReference>
<dbReference type="Proteomes" id="UP001138768">
    <property type="component" value="Unassembled WGS sequence"/>
</dbReference>
<gene>
    <name evidence="1" type="ORF">CKO42_24130</name>
</gene>
<evidence type="ECO:0000313" key="2">
    <source>
        <dbReference type="Proteomes" id="UP001138768"/>
    </source>
</evidence>
<comment type="caution">
    <text evidence="1">The sequence shown here is derived from an EMBL/GenBank/DDBJ whole genome shotgun (WGS) entry which is preliminary data.</text>
</comment>
<sequence length="128" mass="14111">MGLVRNAVLLNRRPQPLQPALATLSVHRRGDDEIDQLMNRLVDRIAQGTRGGVHLSQRRPKLLHQQDGPIRRDQRIDPGNRLDLGERLLEPLRGQLGGLPAKGLGAKTRAKGPRVGRCLHGCCRAGDC</sequence>
<organism evidence="1 2">
    <name type="scientific">Lamprobacter modestohalophilus</name>
    <dbReference type="NCBI Taxonomy" id="1064514"/>
    <lineage>
        <taxon>Bacteria</taxon>
        <taxon>Pseudomonadati</taxon>
        <taxon>Pseudomonadota</taxon>
        <taxon>Gammaproteobacteria</taxon>
        <taxon>Chromatiales</taxon>
        <taxon>Chromatiaceae</taxon>
        <taxon>Lamprobacter</taxon>
    </lineage>
</organism>
<proteinExistence type="predicted"/>
<accession>A0A9X0WDE6</accession>